<dbReference type="EMBL" id="JANBPY010000795">
    <property type="protein sequence ID" value="KAJ1963669.1"/>
    <property type="molecule type" value="Genomic_DNA"/>
</dbReference>
<gene>
    <name evidence="2" type="ORF">IWQ62_003147</name>
</gene>
<reference evidence="2" key="1">
    <citation type="submission" date="2022-07" db="EMBL/GenBank/DDBJ databases">
        <title>Phylogenomic reconstructions and comparative analyses of Kickxellomycotina fungi.</title>
        <authorList>
            <person name="Reynolds N.K."/>
            <person name="Stajich J.E."/>
            <person name="Barry K."/>
            <person name="Grigoriev I.V."/>
            <person name="Crous P."/>
            <person name="Smith M.E."/>
        </authorList>
    </citation>
    <scope>NUCLEOTIDE SEQUENCE</scope>
    <source>
        <strain evidence="2">RSA 1196</strain>
    </source>
</reference>
<keyword evidence="3" id="KW-1185">Reference proteome</keyword>
<comment type="caution">
    <text evidence="2">The sequence shown here is derived from an EMBL/GenBank/DDBJ whole genome shotgun (WGS) entry which is preliminary data.</text>
</comment>
<evidence type="ECO:0000313" key="2">
    <source>
        <dbReference type="EMBL" id="KAJ1963669.1"/>
    </source>
</evidence>
<dbReference type="AlphaFoldDB" id="A0A9W8E365"/>
<dbReference type="OrthoDB" id="10572493at2759"/>
<feature type="region of interest" description="Disordered" evidence="1">
    <location>
        <begin position="87"/>
        <end position="114"/>
    </location>
</feature>
<accession>A0A9W8E365</accession>
<evidence type="ECO:0000256" key="1">
    <source>
        <dbReference type="SAM" id="MobiDB-lite"/>
    </source>
</evidence>
<protein>
    <submittedName>
        <fullName evidence="2">Uncharacterized protein</fullName>
    </submittedName>
</protein>
<organism evidence="2 3">
    <name type="scientific">Dispira parvispora</name>
    <dbReference type="NCBI Taxonomy" id="1520584"/>
    <lineage>
        <taxon>Eukaryota</taxon>
        <taxon>Fungi</taxon>
        <taxon>Fungi incertae sedis</taxon>
        <taxon>Zoopagomycota</taxon>
        <taxon>Kickxellomycotina</taxon>
        <taxon>Dimargaritomycetes</taxon>
        <taxon>Dimargaritales</taxon>
        <taxon>Dimargaritaceae</taxon>
        <taxon>Dispira</taxon>
    </lineage>
</organism>
<proteinExistence type="predicted"/>
<dbReference type="Proteomes" id="UP001150925">
    <property type="component" value="Unassembled WGS sequence"/>
</dbReference>
<evidence type="ECO:0000313" key="3">
    <source>
        <dbReference type="Proteomes" id="UP001150925"/>
    </source>
</evidence>
<sequence length="114" mass="13239">MVIRVKQRHMATVRTAFRAPLLLCTSVRQQRRYRFGIYRTDTHGNQFWLPNTFSTHDEAMRQVKQLEALGHHQSYYVRKLSSTESTTICSPTQNLENRLESTDSASPTVTPVKK</sequence>
<name>A0A9W8E365_9FUNG</name>